<accession>A0A076YTE5</accession>
<dbReference type="InterPro" id="IPR010434">
    <property type="entry name" value="DUF1033"/>
</dbReference>
<evidence type="ECO:0000313" key="1">
    <source>
        <dbReference type="EMBL" id="KLL43681.1"/>
    </source>
</evidence>
<organism evidence="1 4">
    <name type="scientific">Streptococcus agalactiae</name>
    <dbReference type="NCBI Taxonomy" id="1311"/>
    <lineage>
        <taxon>Bacteria</taxon>
        <taxon>Bacillati</taxon>
        <taxon>Bacillota</taxon>
        <taxon>Bacilli</taxon>
        <taxon>Lactobacillales</taxon>
        <taxon>Streptococcaceae</taxon>
        <taxon>Streptococcus</taxon>
    </lineage>
</organism>
<dbReference type="EMBL" id="LBKL01000027">
    <property type="protein sequence ID" value="KLL43681.1"/>
    <property type="molecule type" value="Genomic_DNA"/>
</dbReference>
<protein>
    <submittedName>
        <fullName evidence="2">DNA binding protein, FIG046916</fullName>
    </submittedName>
    <submittedName>
        <fullName evidence="1">Dipicolinate synthase</fullName>
    </submittedName>
</protein>
<sequence>MYQVVKMFGDWEPWWFIEGWEEDITEIVEYDTLSEALLYFQEEWDRGQEKWPYFQSKSSLLATFWSIKEKRWCEECDEYLQQYHSLMLLKEWQEIPKEESIERFEVFNKIAELPSACSLNL</sequence>
<reference evidence="1 4" key="1">
    <citation type="journal article" date="2015" name="PLoS ONE">
        <title>Genomic analysis reveals the molecular basis for capsule loss in the group B streptococcus population.</title>
        <authorList>
            <consortium name="DEVANI Consortium"/>
            <person name="Rosini R."/>
            <person name="Campisi E."/>
            <person name="De Chiara M."/>
            <person name="Tettelin H."/>
            <person name="Rinaudo D."/>
            <person name="Toniolo C."/>
            <person name="Metruccio M."/>
            <person name="Guidotti S."/>
            <person name="Sorensen U.B."/>
            <person name="Kilian M."/>
            <person name="Ramirez M."/>
            <person name="Janulczyk R."/>
            <person name="Donati C."/>
            <person name="Grandi G."/>
            <person name="Margarit I."/>
        </authorList>
    </citation>
    <scope>NUCLEOTIDE SEQUENCE [LARGE SCALE GENOMIC DNA]</scope>
    <source>
        <strain evidence="1 4">DK-B-USS-215</strain>
    </source>
</reference>
<dbReference type="Proteomes" id="UP000035346">
    <property type="component" value="Unassembled WGS sequence"/>
</dbReference>
<proteinExistence type="predicted"/>
<dbReference type="Pfam" id="PF06279">
    <property type="entry name" value="DUF1033"/>
    <property type="match status" value="1"/>
</dbReference>
<reference evidence="5 6" key="2">
    <citation type="submission" date="2018-06" db="EMBL/GenBank/DDBJ databases">
        <authorList>
            <consortium name="Pathogen Informatics"/>
            <person name="Doyle S."/>
        </authorList>
    </citation>
    <scope>NUCLEOTIDE SEQUENCE [LARGE SCALE GENOMIC DNA]</scope>
    <source>
        <strain evidence="2 5">NCTC8185</strain>
        <strain evidence="3 6">NCTC9828</strain>
    </source>
</reference>
<evidence type="ECO:0000313" key="2">
    <source>
        <dbReference type="EMBL" id="SUN13534.1"/>
    </source>
</evidence>
<gene>
    <name evidence="2" type="ORF">NCTC8185_00735</name>
    <name evidence="3" type="ORF">NCTC9828_00046</name>
    <name evidence="1" type="ORF">WA04_01995</name>
</gene>
<comment type="caution">
    <text evidence="1">The sequence shown here is derived from an EMBL/GenBank/DDBJ whole genome shotgun (WGS) entry which is preliminary data.</text>
</comment>
<evidence type="ECO:0000313" key="3">
    <source>
        <dbReference type="EMBL" id="SUN25636.1"/>
    </source>
</evidence>
<dbReference type="Proteomes" id="UP000254076">
    <property type="component" value="Unassembled WGS sequence"/>
</dbReference>
<name>A0A076YTE5_STRAG</name>
<dbReference type="EMBL" id="UHEQ01000004">
    <property type="protein sequence ID" value="SUN13534.1"/>
    <property type="molecule type" value="Genomic_DNA"/>
</dbReference>
<dbReference type="EMBL" id="UHEW01000004">
    <property type="protein sequence ID" value="SUN25636.1"/>
    <property type="molecule type" value="Genomic_DNA"/>
</dbReference>
<dbReference type="Proteomes" id="UP000255140">
    <property type="component" value="Unassembled WGS sequence"/>
</dbReference>
<dbReference type="RefSeq" id="WP_000285374.1">
    <property type="nucleotide sequence ID" value="NZ_CGHZ01000040.1"/>
</dbReference>
<dbReference type="AlphaFoldDB" id="A0A076YTE5"/>
<evidence type="ECO:0000313" key="5">
    <source>
        <dbReference type="Proteomes" id="UP000254076"/>
    </source>
</evidence>
<evidence type="ECO:0000313" key="6">
    <source>
        <dbReference type="Proteomes" id="UP000255140"/>
    </source>
</evidence>
<evidence type="ECO:0000313" key="4">
    <source>
        <dbReference type="Proteomes" id="UP000035346"/>
    </source>
</evidence>